<feature type="compositionally biased region" description="Acidic residues" evidence="5">
    <location>
        <begin position="376"/>
        <end position="387"/>
    </location>
</feature>
<dbReference type="Gene3D" id="1.10.287.130">
    <property type="match status" value="1"/>
</dbReference>
<dbReference type="PANTHER" id="PTHR43047:SF72">
    <property type="entry name" value="OSMOSENSING HISTIDINE PROTEIN KINASE SLN1"/>
    <property type="match status" value="1"/>
</dbReference>
<dbReference type="PROSITE" id="PS50112">
    <property type="entry name" value="PAS"/>
    <property type="match status" value="1"/>
</dbReference>
<dbReference type="SMART" id="SM00388">
    <property type="entry name" value="HisKA"/>
    <property type="match status" value="1"/>
</dbReference>
<evidence type="ECO:0000313" key="8">
    <source>
        <dbReference type="EMBL" id="MBP0614893.1"/>
    </source>
</evidence>
<dbReference type="SUPFAM" id="SSF47384">
    <property type="entry name" value="Homodimeric domain of signal transducing histidine kinase"/>
    <property type="match status" value="1"/>
</dbReference>
<proteinExistence type="predicted"/>
<reference evidence="8 9" key="1">
    <citation type="submission" date="2021-04" db="EMBL/GenBank/DDBJ databases">
        <title>Whole genome sequence of Jiella sp. KSK16Y-1.</title>
        <authorList>
            <person name="Tuo L."/>
        </authorList>
    </citation>
    <scope>NUCLEOTIDE SEQUENCE [LARGE SCALE GENOMIC DNA]</scope>
    <source>
        <strain evidence="8 9">KSK16Y-1</strain>
    </source>
</reference>
<dbReference type="InterPro" id="IPR013767">
    <property type="entry name" value="PAS_fold"/>
</dbReference>
<dbReference type="InterPro" id="IPR005467">
    <property type="entry name" value="His_kinase_dom"/>
</dbReference>
<keyword evidence="3" id="KW-0808">Transferase</keyword>
<dbReference type="EMBL" id="JAGJCF010000002">
    <property type="protein sequence ID" value="MBP0614893.1"/>
    <property type="molecule type" value="Genomic_DNA"/>
</dbReference>
<dbReference type="InterPro" id="IPR036097">
    <property type="entry name" value="HisK_dim/P_sf"/>
</dbReference>
<evidence type="ECO:0000259" key="6">
    <source>
        <dbReference type="PROSITE" id="PS50109"/>
    </source>
</evidence>
<dbReference type="CDD" id="cd00130">
    <property type="entry name" value="PAS"/>
    <property type="match status" value="1"/>
</dbReference>
<feature type="region of interest" description="Disordered" evidence="5">
    <location>
        <begin position="713"/>
        <end position="754"/>
    </location>
</feature>
<dbReference type="PROSITE" id="PS50109">
    <property type="entry name" value="HIS_KIN"/>
    <property type="match status" value="1"/>
</dbReference>
<evidence type="ECO:0000259" key="7">
    <source>
        <dbReference type="PROSITE" id="PS50112"/>
    </source>
</evidence>
<comment type="caution">
    <text evidence="8">The sequence shown here is derived from an EMBL/GenBank/DDBJ whole genome shotgun (WGS) entry which is preliminary data.</text>
</comment>
<dbReference type="SMART" id="SM00091">
    <property type="entry name" value="PAS"/>
    <property type="match status" value="1"/>
</dbReference>
<dbReference type="EC" id="2.7.13.3" evidence="2"/>
<evidence type="ECO:0000256" key="1">
    <source>
        <dbReference type="ARBA" id="ARBA00000085"/>
    </source>
</evidence>
<feature type="domain" description="PAS" evidence="7">
    <location>
        <begin position="877"/>
        <end position="932"/>
    </location>
</feature>
<feature type="compositionally biased region" description="Acidic residues" evidence="5">
    <location>
        <begin position="302"/>
        <end position="317"/>
    </location>
</feature>
<feature type="compositionally biased region" description="Basic and acidic residues" evidence="5">
    <location>
        <begin position="630"/>
        <end position="639"/>
    </location>
</feature>
<name>A0ABS4BDS6_9HYPH</name>
<accession>A0ABS4BDS6</accession>
<comment type="catalytic activity">
    <reaction evidence="1">
        <text>ATP + protein L-histidine = ADP + protein N-phospho-L-histidine.</text>
        <dbReference type="EC" id="2.7.13.3"/>
    </reaction>
</comment>
<dbReference type="InterPro" id="IPR003661">
    <property type="entry name" value="HisK_dim/P_dom"/>
</dbReference>
<keyword evidence="9" id="KW-1185">Reference proteome</keyword>
<dbReference type="CDD" id="cd00082">
    <property type="entry name" value="HisKA"/>
    <property type="match status" value="1"/>
</dbReference>
<evidence type="ECO:0000313" key="9">
    <source>
        <dbReference type="Proteomes" id="UP000678276"/>
    </source>
</evidence>
<dbReference type="Proteomes" id="UP000678276">
    <property type="component" value="Unassembled WGS sequence"/>
</dbReference>
<evidence type="ECO:0000256" key="2">
    <source>
        <dbReference type="ARBA" id="ARBA00012438"/>
    </source>
</evidence>
<feature type="compositionally biased region" description="Low complexity" evidence="5">
    <location>
        <begin position="723"/>
        <end position="734"/>
    </location>
</feature>
<dbReference type="SUPFAM" id="SSF55874">
    <property type="entry name" value="ATPase domain of HSP90 chaperone/DNA topoisomerase II/histidine kinase"/>
    <property type="match status" value="1"/>
</dbReference>
<keyword evidence="4" id="KW-0418">Kinase</keyword>
<dbReference type="NCBIfam" id="TIGR00229">
    <property type="entry name" value="sensory_box"/>
    <property type="match status" value="1"/>
</dbReference>
<dbReference type="SUPFAM" id="SSF55785">
    <property type="entry name" value="PYP-like sensor domain (PAS domain)"/>
    <property type="match status" value="1"/>
</dbReference>
<dbReference type="InterPro" id="IPR000014">
    <property type="entry name" value="PAS"/>
</dbReference>
<feature type="compositionally biased region" description="Basic and acidic residues" evidence="5">
    <location>
        <begin position="649"/>
        <end position="672"/>
    </location>
</feature>
<feature type="compositionally biased region" description="Basic and acidic residues" evidence="5">
    <location>
        <begin position="403"/>
        <end position="429"/>
    </location>
</feature>
<sequence>MATILMRQTLALMASPAIRDANDGLTALVVLSADLSAIVWANSAGAETFGLASTGPQDHAETPARIRDQLAGSRGIFARKGRASLLLRIGGGFRAASIPGELRLIAWNDPDGDGDRDVALLTVPASRAAYGPAERDAALLTEAGLSDTAEARLLPTETAAGELSGGDDLAASAKAASFVSSESDLAEFEPASGGRALMARIAADRLLILPIDEPADELPPVAEAEAEADAAVPAAEELVSSQSAPAKPAARRVRRLHSVWGSAAPAPVSAKPETDEPSAAAIASGEYAAERDMAAPAQSGDPADDDLPQAPDEDGAATDDVSAEAGKEMPSPPKPLAGEPEDASSEPKEEAPPSPAGADQGPPQGLSAETATAQPADDEDDDDDDSVEPVAEPEASGAAEDQDGSRPEESESSVREDADPPEDGHKEDPAPETEEPVDGVRPLAASDFEPSADAGDEPAKSEAFSPQLGGEPVRFVWRIDSEGRFRSLSPEFAAAVGPVSAAILDRSVDEVARAYGLDGDGALRRLLSRRETWSGRTVMWPLEKTAKTVPVDLAALPVYARDRSFDGFRGFGIVRLADAEDDPAAIGLDPNAAFETLAEPEAVTGESESDSETLPAFIRTIGASPPVNFGRREPERRPEAPQPSQAEGAARHDMPQEERRDEKVIRLEERRRPANAGLSQTEEAAFRAIGETLAQGSDPRDLVEAVRAASERIEEFESRQSGEADAPDASSAEDQGADPALTATEPSGEPRAGSRDLASVLDQVYGTLPLPILAQAGTDLVYANREFLDLTGHDDLAGLRSAGGLDGLVLDRMEGDADRLRLRRANGTSVAIRARMQRTSVEGVGCLIFSFFASPRLAFISHEKFDTAEGSLPGPSAESLADPILDLAADGIVLVDDAGMTTAMSGAARELFDIAPADVAGRPFVTLFAHESQKAIKVLLTDKGRGQDTPAKVVEREAKWFSRIDVIGRVAGGGFLPLAVSLGQVPGSRGYCAVIHDITRWKRAEETAVRARAHAEASNLQKSTFLSEVAQEIRDPVDAIIGFADLIVTESLGSVGNERYLEYLEDIKRSGHQVIDLVTILHDLAQVESGEKTVSFEAVSLAEIVAEVTAVMAPKANRQRVIVRTHLPSSVPPVVGDHDTIRQITTNLVANSIRSTPAGGQLIVSLKYEPELGVSLRFRDTGVGMRQDEIETALRGPGTGRTSAAAETSRLGLPLTKALAEANRAEFSIASTPGEGTLVEVRFPPARVLLD</sequence>
<dbReference type="InterPro" id="IPR003594">
    <property type="entry name" value="HATPase_dom"/>
</dbReference>
<evidence type="ECO:0000256" key="5">
    <source>
        <dbReference type="SAM" id="MobiDB-lite"/>
    </source>
</evidence>
<dbReference type="PANTHER" id="PTHR43047">
    <property type="entry name" value="TWO-COMPONENT HISTIDINE PROTEIN KINASE"/>
    <property type="match status" value="1"/>
</dbReference>
<dbReference type="Pfam" id="PF02518">
    <property type="entry name" value="HATPase_c"/>
    <property type="match status" value="1"/>
</dbReference>
<feature type="compositionally biased region" description="Basic and acidic residues" evidence="5">
    <location>
        <begin position="713"/>
        <end position="722"/>
    </location>
</feature>
<organism evidence="8 9">
    <name type="scientific">Jiella mangrovi</name>
    <dbReference type="NCBI Taxonomy" id="2821407"/>
    <lineage>
        <taxon>Bacteria</taxon>
        <taxon>Pseudomonadati</taxon>
        <taxon>Pseudomonadota</taxon>
        <taxon>Alphaproteobacteria</taxon>
        <taxon>Hyphomicrobiales</taxon>
        <taxon>Aurantimonadaceae</taxon>
        <taxon>Jiella</taxon>
    </lineage>
</organism>
<dbReference type="Gene3D" id="3.30.565.10">
    <property type="entry name" value="Histidine kinase-like ATPase, C-terminal domain"/>
    <property type="match status" value="1"/>
</dbReference>
<feature type="region of interest" description="Disordered" evidence="5">
    <location>
        <begin position="263"/>
        <end position="467"/>
    </location>
</feature>
<feature type="compositionally biased region" description="Low complexity" evidence="5">
    <location>
        <begin position="278"/>
        <end position="287"/>
    </location>
</feature>
<evidence type="ECO:0000256" key="3">
    <source>
        <dbReference type="ARBA" id="ARBA00022679"/>
    </source>
</evidence>
<feature type="domain" description="Histidine kinase" evidence="6">
    <location>
        <begin position="1028"/>
        <end position="1247"/>
    </location>
</feature>
<dbReference type="RefSeq" id="WP_209593291.1">
    <property type="nucleotide sequence ID" value="NZ_JAGJCF010000002.1"/>
</dbReference>
<evidence type="ECO:0000256" key="4">
    <source>
        <dbReference type="ARBA" id="ARBA00022777"/>
    </source>
</evidence>
<dbReference type="InterPro" id="IPR036890">
    <property type="entry name" value="HATPase_C_sf"/>
</dbReference>
<gene>
    <name evidence="8" type="ORF">J6595_04790</name>
</gene>
<dbReference type="SMART" id="SM00387">
    <property type="entry name" value="HATPase_c"/>
    <property type="match status" value="1"/>
</dbReference>
<dbReference type="Pfam" id="PF00512">
    <property type="entry name" value="HisKA"/>
    <property type="match status" value="1"/>
</dbReference>
<feature type="region of interest" description="Disordered" evidence="5">
    <location>
        <begin position="620"/>
        <end position="682"/>
    </location>
</feature>
<protein>
    <recommendedName>
        <fullName evidence="2">histidine kinase</fullName>
        <ecNumber evidence="2">2.7.13.3</ecNumber>
    </recommendedName>
</protein>
<dbReference type="Pfam" id="PF00989">
    <property type="entry name" value="PAS"/>
    <property type="match status" value="1"/>
</dbReference>
<dbReference type="Gene3D" id="3.30.450.20">
    <property type="entry name" value="PAS domain"/>
    <property type="match status" value="1"/>
</dbReference>
<dbReference type="InterPro" id="IPR035965">
    <property type="entry name" value="PAS-like_dom_sf"/>
</dbReference>